<evidence type="ECO:0008006" key="5">
    <source>
        <dbReference type="Google" id="ProtNLM"/>
    </source>
</evidence>
<protein>
    <recommendedName>
        <fullName evidence="5">Cytochrome c-552/4 domain-containing protein</fullName>
    </recommendedName>
</protein>
<proteinExistence type="predicted"/>
<keyword evidence="1" id="KW-0732">Signal</keyword>
<feature type="compositionally biased region" description="Basic and acidic residues" evidence="2">
    <location>
        <begin position="573"/>
        <end position="603"/>
    </location>
</feature>
<feature type="compositionally biased region" description="Basic and acidic residues" evidence="2">
    <location>
        <begin position="554"/>
        <end position="564"/>
    </location>
</feature>
<comment type="caution">
    <text evidence="3">The sequence shown here is derived from an EMBL/GenBank/DDBJ whole genome shotgun (WGS) entry which is preliminary data.</text>
</comment>
<reference evidence="3 4" key="1">
    <citation type="journal article" date="2022" name="Syst. Appl. Microbiol.">
        <title>Rhodopirellula aestuarii sp. nov., a novel member of the genus Rhodopirellula isolated from brackish sediments collected in the Tagus River estuary, Portugal.</title>
        <authorList>
            <person name="Vitorino I.R."/>
            <person name="Klimek D."/>
            <person name="Calusinska M."/>
            <person name="Lobo-da-Cunha A."/>
            <person name="Vasconcelos V."/>
            <person name="Lage O.M."/>
        </authorList>
    </citation>
    <scope>NUCLEOTIDE SEQUENCE [LARGE SCALE GENOMIC DNA]</scope>
    <source>
        <strain evidence="3 4">ICT_H3.1</strain>
    </source>
</reference>
<accession>A0ABT0UCA1</accession>
<dbReference type="PANTHER" id="PTHR35038:SF6">
    <property type="entry name" value="SURFACE LOCALIZED DECAHEME CYTOCHROME C LIPOPROTEIN"/>
    <property type="match status" value="1"/>
</dbReference>
<dbReference type="InterPro" id="IPR036280">
    <property type="entry name" value="Multihaem_cyt_sf"/>
</dbReference>
<dbReference type="PANTHER" id="PTHR35038">
    <property type="entry name" value="DISSIMILATORY SULFITE REDUCTASE SIRA"/>
    <property type="match status" value="1"/>
</dbReference>
<evidence type="ECO:0000313" key="3">
    <source>
        <dbReference type="EMBL" id="MCM2374622.1"/>
    </source>
</evidence>
<dbReference type="InterPro" id="IPR051829">
    <property type="entry name" value="Multiheme_Cytochr_ET"/>
</dbReference>
<gene>
    <name evidence="3" type="ORF">NB063_28710</name>
</gene>
<evidence type="ECO:0000256" key="2">
    <source>
        <dbReference type="SAM" id="MobiDB-lite"/>
    </source>
</evidence>
<evidence type="ECO:0000256" key="1">
    <source>
        <dbReference type="ARBA" id="ARBA00022729"/>
    </source>
</evidence>
<dbReference type="Gene3D" id="1.10.1130.10">
    <property type="entry name" value="Flavocytochrome C3, Chain A"/>
    <property type="match status" value="1"/>
</dbReference>
<dbReference type="Proteomes" id="UP001202961">
    <property type="component" value="Unassembled WGS sequence"/>
</dbReference>
<feature type="region of interest" description="Disordered" evidence="2">
    <location>
        <begin position="554"/>
        <end position="610"/>
    </location>
</feature>
<sequence length="610" mass="68326">MAFSLNTFWRLLLISVASLNAIFVIGMGGGRCSAQDHFIARNLDHLNSPLLRKDLKIVGAQSCASASCHGGPRPAVVQPRVSRGNEYPLWVENDPHSQSWRTFCSDESVAMMRRLRILDDSGAVIDQAGYDNCLACHNSTPRYHDPHQGSEFAASYASRHYESASFKREGVGCSACHGPSERWIGTHFQDHFDPEYAVADGFVNAQDLLTRARMCATCHVGDRDRDMNHDLIAAGHPALRYEFTTYHNRQPKHWRDTEARAAWRYEAQLWLAGQIAAMDASLSLLVERAQSEVRDNSMKVSQWPELAVYDCAACHHTLGFANERRPDRPEGRFPGGPMVSSWNDIGIRWMLNYRMRTGAAVDDDFSLLASIDQLRSTLHSESVADADVVAATAVGARAALAKWVDQVYAVERFEFEASELAQLVTMAAGNEETYSSWESTAQYYLAAAAARNAWPSGASGPAFLVANRLRSGLRYAERTTTPHFAERVPEIGDEPKSTMSRSEAAMVAVELAAWLGPVERPDLSEWETDRDQINLIHSELQSVIRRVNENIAKRRAERSEESEKNVTPQPDNRPQRDDEPAPKPRVKSRQELLEELRLRRANEADPFNDD</sequence>
<dbReference type="RefSeq" id="WP_250932582.1">
    <property type="nucleotide sequence ID" value="NZ_JAMQBK010000095.1"/>
</dbReference>
<evidence type="ECO:0000313" key="4">
    <source>
        <dbReference type="Proteomes" id="UP001202961"/>
    </source>
</evidence>
<name>A0ABT0UCA1_9BACT</name>
<dbReference type="EMBL" id="JAMQBK010000095">
    <property type="protein sequence ID" value="MCM2374622.1"/>
    <property type="molecule type" value="Genomic_DNA"/>
</dbReference>
<keyword evidence="4" id="KW-1185">Reference proteome</keyword>
<dbReference type="SUPFAM" id="SSF48695">
    <property type="entry name" value="Multiheme cytochromes"/>
    <property type="match status" value="1"/>
</dbReference>
<organism evidence="3 4">
    <name type="scientific">Aporhodopirellula aestuarii</name>
    <dbReference type="NCBI Taxonomy" id="2950107"/>
    <lineage>
        <taxon>Bacteria</taxon>
        <taxon>Pseudomonadati</taxon>
        <taxon>Planctomycetota</taxon>
        <taxon>Planctomycetia</taxon>
        <taxon>Pirellulales</taxon>
        <taxon>Pirellulaceae</taxon>
        <taxon>Aporhodopirellula</taxon>
    </lineage>
</organism>